<keyword evidence="7" id="KW-0966">Cell projection</keyword>
<evidence type="ECO:0000256" key="4">
    <source>
        <dbReference type="ARBA" id="ARBA00022614"/>
    </source>
</evidence>
<evidence type="ECO:0000256" key="10">
    <source>
        <dbReference type="SAM" id="MobiDB-lite"/>
    </source>
</evidence>
<evidence type="ECO:0000256" key="1">
    <source>
        <dbReference type="ARBA" id="ARBA00003843"/>
    </source>
</evidence>
<dbReference type="SMART" id="SM00365">
    <property type="entry name" value="LRR_SD22"/>
    <property type="match status" value="2"/>
</dbReference>
<dbReference type="InterPro" id="IPR001611">
    <property type="entry name" value="Leu-rich_rpt"/>
</dbReference>
<dbReference type="PROSITE" id="PS51450">
    <property type="entry name" value="LRR"/>
    <property type="match status" value="3"/>
</dbReference>
<keyword evidence="4" id="KW-0433">Leucine-rich repeat</keyword>
<keyword evidence="6" id="KW-0969">Cilium</keyword>
<feature type="compositionally biased region" description="Basic and acidic residues" evidence="10">
    <location>
        <begin position="272"/>
        <end position="290"/>
    </location>
</feature>
<reference evidence="11 12" key="1">
    <citation type="submission" date="2015-04" db="EMBL/GenBank/DDBJ databases">
        <authorList>
            <person name="Syromyatnikov M.Y."/>
            <person name="Popov V.N."/>
        </authorList>
    </citation>
    <scope>NUCLEOTIDE SEQUENCE [LARGE SCALE GENOMIC DNA]</scope>
</reference>
<evidence type="ECO:0000256" key="5">
    <source>
        <dbReference type="ARBA" id="ARBA00022737"/>
    </source>
</evidence>
<comment type="function">
    <text evidence="1">Cilium-specific protein required for cilia structures.</text>
</comment>
<keyword evidence="5" id="KW-0677">Repeat</keyword>
<dbReference type="FunFam" id="3.80.10.10:FF:000331">
    <property type="entry name" value="Dynein assembly factor 1, axonemal homolog"/>
    <property type="match status" value="1"/>
</dbReference>
<dbReference type="GO" id="GO:0070840">
    <property type="term" value="F:dynein complex binding"/>
    <property type="evidence" value="ECO:0007669"/>
    <property type="project" value="TreeGrafter"/>
</dbReference>
<dbReference type="AlphaFoldDB" id="A0A1J1HK78"/>
<dbReference type="Gene3D" id="3.80.10.10">
    <property type="entry name" value="Ribonuclease Inhibitor"/>
    <property type="match status" value="2"/>
</dbReference>
<comment type="subcellular location">
    <subcellularLocation>
        <location evidence="2">Cell projection</location>
        <location evidence="2">Cilium</location>
    </subcellularLocation>
</comment>
<dbReference type="InterPro" id="IPR032675">
    <property type="entry name" value="LRR_dom_sf"/>
</dbReference>
<evidence type="ECO:0000256" key="9">
    <source>
        <dbReference type="ARBA" id="ARBA00029577"/>
    </source>
</evidence>
<accession>A0A1J1HK78</accession>
<dbReference type="STRING" id="568069.A0A1J1HK78"/>
<dbReference type="GO" id="GO:0005930">
    <property type="term" value="C:axoneme"/>
    <property type="evidence" value="ECO:0007669"/>
    <property type="project" value="TreeGrafter"/>
</dbReference>
<evidence type="ECO:0000256" key="2">
    <source>
        <dbReference type="ARBA" id="ARBA00004138"/>
    </source>
</evidence>
<comment type="similarity">
    <text evidence="3">Belongs to the DNAAF1 family.</text>
</comment>
<dbReference type="OrthoDB" id="1904536at2759"/>
<dbReference type="PANTHER" id="PTHR45973">
    <property type="entry name" value="PROTEIN PHOSPHATASE 1 REGULATORY SUBUNIT SDS22-RELATED"/>
    <property type="match status" value="1"/>
</dbReference>
<dbReference type="SUPFAM" id="SSF52075">
    <property type="entry name" value="Outer arm dynein light chain 1"/>
    <property type="match status" value="1"/>
</dbReference>
<protein>
    <recommendedName>
        <fullName evidence="8">Dynein axonemal assembly factor 1 homolog</fullName>
    </recommendedName>
    <alternativeName>
        <fullName evidence="9">Leucine-rich repeat-containing protein 50</fullName>
    </alternativeName>
</protein>
<evidence type="ECO:0000256" key="6">
    <source>
        <dbReference type="ARBA" id="ARBA00023069"/>
    </source>
</evidence>
<proteinExistence type="inferred from homology"/>
<dbReference type="Proteomes" id="UP000183832">
    <property type="component" value="Unassembled WGS sequence"/>
</dbReference>
<dbReference type="GO" id="GO:0035082">
    <property type="term" value="P:axoneme assembly"/>
    <property type="evidence" value="ECO:0007669"/>
    <property type="project" value="TreeGrafter"/>
</dbReference>
<sequence>MSSSRETVRKMTKQAIMEQCKRNKLYTTPRLNDVLYLHFQGFPKIENLEEYTGLKCLWLESNAFTKIEGLDHQPNLKSLFLQNNLISKIENLDNCKELDTLVLSHNYVKTLENCCSNTLPLLNTLNISHNQLRNAESVEILKRCENISILDLSFNKIDDIMIVKVLGGMASLHVLNLTGNPVINSITNYRKTMILECNSLTYLDSRPVFPRDRACAEAWKSGGFHAEKREHEQWNREERRKIRRSVNALLCKSRGESFLLSSSEDEKDEDVDSRKIDVKAGGDASPKNEESSIDIYEGNQKELIEMYEMEQKEIDSMVKNVDDATYPMKVEKPINRATMIERIKNEEKVEQRKDELTKLLDISSDQDRILQMMQTNQTMEENIFGPKQNFDVPKKILIEEISDETDKSVQQNDIEEIPKRNDETLGNEHESMLWFEDEATETTRNFESIDYQFTNSADIVVETLVKEDLTNVPESTYNSEDFTKVLELCQYQKTDAMQLCFLNENEKLMQIYDEAVEKNLVQESDGFQLAEIENLCKEENESDDDDMESQPDLDGILTVKKFNFPSESKDAEVEEILQSSHDEINEVKEMAENLIDGIINSLEDIEMPF</sequence>
<keyword evidence="12" id="KW-1185">Reference proteome</keyword>
<gene>
    <name evidence="11" type="ORF">CLUMA_CG002268</name>
</gene>
<organism evidence="11 12">
    <name type="scientific">Clunio marinus</name>
    <dbReference type="NCBI Taxonomy" id="568069"/>
    <lineage>
        <taxon>Eukaryota</taxon>
        <taxon>Metazoa</taxon>
        <taxon>Ecdysozoa</taxon>
        <taxon>Arthropoda</taxon>
        <taxon>Hexapoda</taxon>
        <taxon>Insecta</taxon>
        <taxon>Pterygota</taxon>
        <taxon>Neoptera</taxon>
        <taxon>Endopterygota</taxon>
        <taxon>Diptera</taxon>
        <taxon>Nematocera</taxon>
        <taxon>Chironomoidea</taxon>
        <taxon>Chironomidae</taxon>
        <taxon>Clunio</taxon>
    </lineage>
</organism>
<dbReference type="EMBL" id="CVRI01000008">
    <property type="protein sequence ID" value="CRK88455.1"/>
    <property type="molecule type" value="Genomic_DNA"/>
</dbReference>
<evidence type="ECO:0000256" key="3">
    <source>
        <dbReference type="ARBA" id="ARBA00006453"/>
    </source>
</evidence>
<evidence type="ECO:0000256" key="7">
    <source>
        <dbReference type="ARBA" id="ARBA00023273"/>
    </source>
</evidence>
<feature type="region of interest" description="Disordered" evidence="10">
    <location>
        <begin position="261"/>
        <end position="291"/>
    </location>
</feature>
<evidence type="ECO:0000256" key="8">
    <source>
        <dbReference type="ARBA" id="ARBA00024433"/>
    </source>
</evidence>
<dbReference type="InterPro" id="IPR050576">
    <property type="entry name" value="Cilia_flagella_integrity"/>
</dbReference>
<dbReference type="PANTHER" id="PTHR45973:SF9">
    <property type="entry name" value="LEUCINE-RICH REPEAT-CONTAINING PROTEIN 46"/>
    <property type="match status" value="1"/>
</dbReference>
<dbReference type="FunFam" id="3.80.10.10:FF:000166">
    <property type="entry name" value="Dynein assembly factor 1, axonemal"/>
    <property type="match status" value="1"/>
</dbReference>
<evidence type="ECO:0000313" key="11">
    <source>
        <dbReference type="EMBL" id="CRK88455.1"/>
    </source>
</evidence>
<name>A0A1J1HK78_9DIPT</name>
<evidence type="ECO:0000313" key="12">
    <source>
        <dbReference type="Proteomes" id="UP000183832"/>
    </source>
</evidence>